<keyword evidence="1" id="KW-0677">Repeat</keyword>
<dbReference type="NCBIfam" id="TIGR00756">
    <property type="entry name" value="PPR"/>
    <property type="match status" value="2"/>
</dbReference>
<dbReference type="InterPro" id="IPR002885">
    <property type="entry name" value="PPR_rpt"/>
</dbReference>
<evidence type="ECO:0000313" key="4">
    <source>
        <dbReference type="EMBL" id="GFP90293.1"/>
    </source>
</evidence>
<dbReference type="PROSITE" id="PS51375">
    <property type="entry name" value="PPR"/>
    <property type="match status" value="3"/>
</dbReference>
<keyword evidence="5" id="KW-1185">Reference proteome</keyword>
<feature type="repeat" description="PPR" evidence="2">
    <location>
        <begin position="509"/>
        <end position="543"/>
    </location>
</feature>
<dbReference type="Pfam" id="PF01535">
    <property type="entry name" value="PPR"/>
    <property type="match status" value="3"/>
</dbReference>
<proteinExistence type="predicted"/>
<accession>A0A830C2A8</accession>
<dbReference type="PANTHER" id="PTHR46935:SF2">
    <property type="entry name" value="PENTACOTRIPEPTIDE-REPEAT REGION OF PRORP DOMAIN-CONTAINING PROTEIN"/>
    <property type="match status" value="1"/>
</dbReference>
<dbReference type="PANTHER" id="PTHR46935">
    <property type="entry name" value="OS01G0674700 PROTEIN"/>
    <property type="match status" value="1"/>
</dbReference>
<organism evidence="4 5">
    <name type="scientific">Phtheirospermum japonicum</name>
    <dbReference type="NCBI Taxonomy" id="374723"/>
    <lineage>
        <taxon>Eukaryota</taxon>
        <taxon>Viridiplantae</taxon>
        <taxon>Streptophyta</taxon>
        <taxon>Embryophyta</taxon>
        <taxon>Tracheophyta</taxon>
        <taxon>Spermatophyta</taxon>
        <taxon>Magnoliopsida</taxon>
        <taxon>eudicotyledons</taxon>
        <taxon>Gunneridae</taxon>
        <taxon>Pentapetalae</taxon>
        <taxon>asterids</taxon>
        <taxon>lamiids</taxon>
        <taxon>Lamiales</taxon>
        <taxon>Orobanchaceae</taxon>
        <taxon>Orobanchaceae incertae sedis</taxon>
        <taxon>Phtheirospermum</taxon>
    </lineage>
</organism>
<gene>
    <name evidence="4" type="ORF">PHJA_001173200</name>
</gene>
<dbReference type="GO" id="GO:0009658">
    <property type="term" value="P:chloroplast organization"/>
    <property type="evidence" value="ECO:0007669"/>
    <property type="project" value="InterPro"/>
</dbReference>
<reference evidence="4" key="1">
    <citation type="submission" date="2020-07" db="EMBL/GenBank/DDBJ databases">
        <title>Ethylene signaling mediates host invasion by parasitic plants.</title>
        <authorList>
            <person name="Yoshida S."/>
        </authorList>
    </citation>
    <scope>NUCLEOTIDE SEQUENCE</scope>
    <source>
        <strain evidence="4">Okayama</strain>
    </source>
</reference>
<dbReference type="InterPro" id="IPR011990">
    <property type="entry name" value="TPR-like_helical_dom_sf"/>
</dbReference>
<name>A0A830C2A8_9LAMI</name>
<feature type="repeat" description="PPR" evidence="2">
    <location>
        <begin position="404"/>
        <end position="438"/>
    </location>
</feature>
<feature type="region of interest" description="Disordered" evidence="3">
    <location>
        <begin position="51"/>
        <end position="76"/>
    </location>
</feature>
<sequence length="832" mass="96118">MEASTRPLNIPNPPPQPPNIDKIKQKLLKYGVDPTPKILHNIRKKELQKSNRRLAKQAAKLPPPLTDAQQQAISEESHFRTIKSEYMKFTKKSIRNDENEKMVGKPWERMETLRLRELAIENTGYDGDKLNPEPLRELSDAIESERDKFAWLLDNDMELDEGWFDNNDGKKRAPPKRSEPEAINLLICRLSATEMSAKDWKFTRLMRYSGLQFTEGQMLKIVEGLGDKRKWRHAFSVVEWVYSSKDHKHFKSRFVYTKLLKVLGRARKPREALKVFNLMRGDEHIYPDMAAYHCLAVTLGQAGFIKELLNVVESMKEKPKNMRRKNWNPELQPDIVIFNAVLNACVQTCQWKGVSWVFQQMRKSGLRPNGASFGLAMEVMLKSGKYDLVHEFFGKMKRNGEALKALTYKVLVRAFWEEGKVNDAVQAVRDMERRGVIGTSSVYYELARCLCFYGRWQDALLEIEKLKDLRPTTSLAVTFTGMITSSMDGGHVQDCISLYEHVKTLMALNIGVINAMLKVYGRNDMFLKAKELFEETRRHDLQSEIGEQGHDSYPKADAFTFSSMLETSASALQWEYFEYVYKEMTLSGYQLDQCKHSALLWHLLEHAFNSLLESGEIPHVSLFTEMACQAIIRHDYERAVNIVNTIAHAPFQVSFQDWIDLFERNRDRIDKDTLNELQDKVVVRDIVNEATILNLSRALQFICETMAKNRKDSCDDIPENTTTRSDLDWHLEICEGSSVNAVDDNYMSNRGEEEDGDCPNHRLAEHFDYDLVPKISPSDSDDIEFENIERGEESDIDDDFNFELIIPGSEVNDSRESDAPSAYEILEMWKKK</sequence>
<dbReference type="Proteomes" id="UP000653305">
    <property type="component" value="Unassembled WGS sequence"/>
</dbReference>
<evidence type="ECO:0000256" key="2">
    <source>
        <dbReference type="PROSITE-ProRule" id="PRU00708"/>
    </source>
</evidence>
<dbReference type="Gene3D" id="1.25.40.10">
    <property type="entry name" value="Tetratricopeptide repeat domain"/>
    <property type="match status" value="3"/>
</dbReference>
<dbReference type="EMBL" id="BMAC01000214">
    <property type="protein sequence ID" value="GFP90293.1"/>
    <property type="molecule type" value="Genomic_DNA"/>
</dbReference>
<dbReference type="GO" id="GO:0009507">
    <property type="term" value="C:chloroplast"/>
    <property type="evidence" value="ECO:0007669"/>
    <property type="project" value="TreeGrafter"/>
</dbReference>
<evidence type="ECO:0000313" key="5">
    <source>
        <dbReference type="Proteomes" id="UP000653305"/>
    </source>
</evidence>
<dbReference type="InterPro" id="IPR044645">
    <property type="entry name" value="DG1/EMB2279-like"/>
</dbReference>
<feature type="repeat" description="PPR" evidence="2">
    <location>
        <begin position="334"/>
        <end position="368"/>
    </location>
</feature>
<dbReference type="Pfam" id="PF13812">
    <property type="entry name" value="PPR_3"/>
    <property type="match status" value="1"/>
</dbReference>
<evidence type="ECO:0000256" key="3">
    <source>
        <dbReference type="SAM" id="MobiDB-lite"/>
    </source>
</evidence>
<dbReference type="OrthoDB" id="1904535at2759"/>
<evidence type="ECO:0000256" key="1">
    <source>
        <dbReference type="ARBA" id="ARBA00022737"/>
    </source>
</evidence>
<protein>
    <submittedName>
        <fullName evidence="4">Pentatricopeptide repeat-containing protein at5g67570 chloroplastic</fullName>
    </submittedName>
</protein>
<comment type="caution">
    <text evidence="4">The sequence shown here is derived from an EMBL/GenBank/DDBJ whole genome shotgun (WGS) entry which is preliminary data.</text>
</comment>
<dbReference type="AlphaFoldDB" id="A0A830C2A8"/>